<dbReference type="EMBL" id="FNVS01000007">
    <property type="protein sequence ID" value="SEF79370.1"/>
    <property type="molecule type" value="Genomic_DNA"/>
</dbReference>
<reference evidence="2 3" key="1">
    <citation type="submission" date="2016-10" db="EMBL/GenBank/DDBJ databases">
        <authorList>
            <person name="Varghese N."/>
            <person name="Submissions S."/>
        </authorList>
    </citation>
    <scope>NUCLEOTIDE SEQUENCE [LARGE SCALE GENOMIC DNA]</scope>
    <source>
        <strain evidence="2 3">DSM 29073</strain>
    </source>
</reference>
<keyword evidence="1" id="KW-0472">Membrane</keyword>
<dbReference type="Pfam" id="PF03729">
    <property type="entry name" value="DUF308"/>
    <property type="match status" value="2"/>
</dbReference>
<accession>A0A8G2BVV6</accession>
<proteinExistence type="predicted"/>
<keyword evidence="1" id="KW-1133">Transmembrane helix</keyword>
<name>A0A8G2BVV6_9BACT</name>
<feature type="transmembrane region" description="Helical" evidence="1">
    <location>
        <begin position="97"/>
        <end position="118"/>
    </location>
</feature>
<feature type="transmembrane region" description="Helical" evidence="1">
    <location>
        <begin position="155"/>
        <end position="176"/>
    </location>
</feature>
<dbReference type="AlphaFoldDB" id="A0A8G2BVV6"/>
<keyword evidence="3" id="KW-1185">Reference proteome</keyword>
<sequence length="194" mass="21945">MKTFIDQINYAVKNWWMSLLIGILYIIIAIYLMFAPLASYIVLSILFSISMFVSGMFEIAFAISNKNNISSWGWYLTGGIVDLILGILLMANPGLSMSVLPFILAFWLMFRGFSATGYSLDLKRYGTRNWGWYMAFGILAIICSIGIIWQPGAGAFTLVYLIAYALLIIGIFRVMLGFELKSLHKRNKEVQSEE</sequence>
<feature type="transmembrane region" description="Helical" evidence="1">
    <location>
        <begin position="40"/>
        <end position="60"/>
    </location>
</feature>
<gene>
    <name evidence="2" type="ORF">SAMN05444001_10721</name>
</gene>
<dbReference type="InterPro" id="IPR052712">
    <property type="entry name" value="Acid_resist_chaperone_HdeD"/>
</dbReference>
<feature type="transmembrane region" description="Helical" evidence="1">
    <location>
        <begin position="12"/>
        <end position="34"/>
    </location>
</feature>
<dbReference type="GO" id="GO:0005886">
    <property type="term" value="C:plasma membrane"/>
    <property type="evidence" value="ECO:0007669"/>
    <property type="project" value="TreeGrafter"/>
</dbReference>
<dbReference type="RefSeq" id="WP_099464010.1">
    <property type="nucleotide sequence ID" value="NZ_FNVS01000007.1"/>
</dbReference>
<feature type="transmembrane region" description="Helical" evidence="1">
    <location>
        <begin position="72"/>
        <end position="91"/>
    </location>
</feature>
<keyword evidence="1" id="KW-0812">Transmembrane</keyword>
<dbReference type="PANTHER" id="PTHR34989">
    <property type="entry name" value="PROTEIN HDED"/>
    <property type="match status" value="1"/>
</dbReference>
<organism evidence="2 3">
    <name type="scientific">Parabacteroides chinchillae</name>
    <dbReference type="NCBI Taxonomy" id="871327"/>
    <lineage>
        <taxon>Bacteria</taxon>
        <taxon>Pseudomonadati</taxon>
        <taxon>Bacteroidota</taxon>
        <taxon>Bacteroidia</taxon>
        <taxon>Bacteroidales</taxon>
        <taxon>Tannerellaceae</taxon>
        <taxon>Parabacteroides</taxon>
    </lineage>
</organism>
<evidence type="ECO:0000313" key="3">
    <source>
        <dbReference type="Proteomes" id="UP000236725"/>
    </source>
</evidence>
<protein>
    <submittedName>
        <fullName evidence="2">Uncharacterized membrane protein HdeD, DUF308 family</fullName>
    </submittedName>
</protein>
<dbReference type="InterPro" id="IPR005325">
    <property type="entry name" value="DUF308_memb"/>
</dbReference>
<evidence type="ECO:0000256" key="1">
    <source>
        <dbReference type="SAM" id="Phobius"/>
    </source>
</evidence>
<dbReference type="PANTHER" id="PTHR34989:SF1">
    <property type="entry name" value="PROTEIN HDED"/>
    <property type="match status" value="1"/>
</dbReference>
<dbReference type="Proteomes" id="UP000236725">
    <property type="component" value="Unassembled WGS sequence"/>
</dbReference>
<feature type="transmembrane region" description="Helical" evidence="1">
    <location>
        <begin position="130"/>
        <end position="149"/>
    </location>
</feature>
<comment type="caution">
    <text evidence="2">The sequence shown here is derived from an EMBL/GenBank/DDBJ whole genome shotgun (WGS) entry which is preliminary data.</text>
</comment>
<evidence type="ECO:0000313" key="2">
    <source>
        <dbReference type="EMBL" id="SEF79370.1"/>
    </source>
</evidence>